<sequence length="77" mass="9187">MKLFKDSADEINGSMIILKKNCELCGKPLKLYQNNYDRPYKFVFINITQEPAKYYFCSKKCKNEWIFTPSKHQIIDL</sequence>
<name>X0ZZ92_9ZZZZ</name>
<reference evidence="1" key="1">
    <citation type="journal article" date="2014" name="Front. Microbiol.">
        <title>High frequency of phylogenetically diverse reductive dehalogenase-homologous genes in deep subseafloor sedimentary metagenomes.</title>
        <authorList>
            <person name="Kawai M."/>
            <person name="Futagami T."/>
            <person name="Toyoda A."/>
            <person name="Takaki Y."/>
            <person name="Nishi S."/>
            <person name="Hori S."/>
            <person name="Arai W."/>
            <person name="Tsubouchi T."/>
            <person name="Morono Y."/>
            <person name="Uchiyama I."/>
            <person name="Ito T."/>
            <person name="Fujiyama A."/>
            <person name="Inagaki F."/>
            <person name="Takami H."/>
        </authorList>
    </citation>
    <scope>NUCLEOTIDE SEQUENCE</scope>
    <source>
        <strain evidence="1">Expedition CK06-06</strain>
    </source>
</reference>
<dbReference type="AlphaFoldDB" id="X0ZZ92"/>
<protein>
    <recommendedName>
        <fullName evidence="2">MYM-type domain-containing protein</fullName>
    </recommendedName>
</protein>
<evidence type="ECO:0008006" key="2">
    <source>
        <dbReference type="Google" id="ProtNLM"/>
    </source>
</evidence>
<comment type="caution">
    <text evidence="1">The sequence shown here is derived from an EMBL/GenBank/DDBJ whole genome shotgun (WGS) entry which is preliminary data.</text>
</comment>
<accession>X0ZZ92</accession>
<gene>
    <name evidence="1" type="ORF">S01H4_07946</name>
</gene>
<feature type="non-terminal residue" evidence="1">
    <location>
        <position position="77"/>
    </location>
</feature>
<dbReference type="EMBL" id="BART01002660">
    <property type="protein sequence ID" value="GAG65783.1"/>
    <property type="molecule type" value="Genomic_DNA"/>
</dbReference>
<evidence type="ECO:0000313" key="1">
    <source>
        <dbReference type="EMBL" id="GAG65783.1"/>
    </source>
</evidence>
<organism evidence="1">
    <name type="scientific">marine sediment metagenome</name>
    <dbReference type="NCBI Taxonomy" id="412755"/>
    <lineage>
        <taxon>unclassified sequences</taxon>
        <taxon>metagenomes</taxon>
        <taxon>ecological metagenomes</taxon>
    </lineage>
</organism>
<proteinExistence type="predicted"/>